<organism evidence="3 4">
    <name type="scientific">Centropus unirufus</name>
    <dbReference type="NCBI Taxonomy" id="1118519"/>
    <lineage>
        <taxon>Eukaryota</taxon>
        <taxon>Metazoa</taxon>
        <taxon>Chordata</taxon>
        <taxon>Craniata</taxon>
        <taxon>Vertebrata</taxon>
        <taxon>Euteleostomi</taxon>
        <taxon>Archelosauria</taxon>
        <taxon>Archosauria</taxon>
        <taxon>Dinosauria</taxon>
        <taxon>Saurischia</taxon>
        <taxon>Theropoda</taxon>
        <taxon>Coelurosauria</taxon>
        <taxon>Aves</taxon>
        <taxon>Neognathae</taxon>
        <taxon>Neoaves</taxon>
        <taxon>Otidimorphae</taxon>
        <taxon>Cuculiformes</taxon>
        <taxon>Centropidae</taxon>
        <taxon>Centropus</taxon>
    </lineage>
</organism>
<dbReference type="Proteomes" id="UP000517892">
    <property type="component" value="Unassembled WGS sequence"/>
</dbReference>
<keyword evidence="4" id="KW-1185">Reference proteome</keyword>
<evidence type="ECO:0000259" key="2">
    <source>
        <dbReference type="SMART" id="SM00832"/>
    </source>
</evidence>
<dbReference type="InterPro" id="IPR050780">
    <property type="entry name" value="Mucin_vWF_Thrombospondin_sf"/>
</dbReference>
<gene>
    <name evidence="3" type="primary">Fcgbp_3</name>
    <name evidence="3" type="ORF">CENUNI_R14844</name>
</gene>
<dbReference type="Pfam" id="PF08742">
    <property type="entry name" value="C8"/>
    <property type="match status" value="1"/>
</dbReference>
<dbReference type="SMART" id="SM00832">
    <property type="entry name" value="C8"/>
    <property type="match status" value="1"/>
</dbReference>
<protein>
    <submittedName>
        <fullName evidence="3">FCGBP protein</fullName>
    </submittedName>
</protein>
<proteinExistence type="predicted"/>
<keyword evidence="1" id="KW-1015">Disulfide bond</keyword>
<dbReference type="PANTHER" id="PTHR11339:SF386">
    <property type="entry name" value="HEMOLECTIN, ISOFORM A"/>
    <property type="match status" value="1"/>
</dbReference>
<evidence type="ECO:0000313" key="4">
    <source>
        <dbReference type="Proteomes" id="UP000517892"/>
    </source>
</evidence>
<comment type="caution">
    <text evidence="3">The sequence shown here is derived from an EMBL/GenBank/DDBJ whole genome shotgun (WGS) entry which is preliminary data.</text>
</comment>
<dbReference type="InterPro" id="IPR014853">
    <property type="entry name" value="VWF/SSPO/ZAN-like_Cys-rich_dom"/>
</dbReference>
<evidence type="ECO:0000256" key="1">
    <source>
        <dbReference type="ARBA" id="ARBA00023157"/>
    </source>
</evidence>
<name>A0A7K5ACK9_9AVES</name>
<dbReference type="GO" id="GO:0005615">
    <property type="term" value="C:extracellular space"/>
    <property type="evidence" value="ECO:0007669"/>
    <property type="project" value="TreeGrafter"/>
</dbReference>
<reference evidence="3 4" key="1">
    <citation type="submission" date="2019-09" db="EMBL/GenBank/DDBJ databases">
        <title>Bird 10,000 Genomes (B10K) Project - Family phase.</title>
        <authorList>
            <person name="Zhang G."/>
        </authorList>
    </citation>
    <scope>NUCLEOTIDE SEQUENCE [LARGE SCALE GENOMIC DNA]</scope>
    <source>
        <strain evidence="3">B10K-DU-017-25</strain>
        <tissue evidence="3">Mixed tissue sample</tissue>
    </source>
</reference>
<dbReference type="PANTHER" id="PTHR11339">
    <property type="entry name" value="EXTRACELLULAR MATRIX GLYCOPROTEIN RELATED"/>
    <property type="match status" value="1"/>
</dbReference>
<accession>A0A7K5ACK9</accession>
<feature type="non-terminal residue" evidence="3">
    <location>
        <position position="76"/>
    </location>
</feature>
<dbReference type="GO" id="GO:0031012">
    <property type="term" value="C:extracellular matrix"/>
    <property type="evidence" value="ECO:0007669"/>
    <property type="project" value="TreeGrafter"/>
</dbReference>
<feature type="domain" description="VWF/SSPO/Zonadhesin-like cysteine-rich" evidence="2">
    <location>
        <begin position="1"/>
        <end position="66"/>
    </location>
</feature>
<dbReference type="EMBL" id="VYZI01001623">
    <property type="protein sequence ID" value="NWR81443.1"/>
    <property type="molecule type" value="Genomic_DNA"/>
</dbReference>
<sequence>KKTFQGPFKACHEVVPPRDFYRNCLYDVCISDGAKKILCQVLEAYAATCKKRGAIVHDWRTPSGCRKWWSSSLVRE</sequence>
<dbReference type="AlphaFoldDB" id="A0A7K5ACK9"/>
<evidence type="ECO:0000313" key="3">
    <source>
        <dbReference type="EMBL" id="NWR81443.1"/>
    </source>
</evidence>
<feature type="non-terminal residue" evidence="3">
    <location>
        <position position="1"/>
    </location>
</feature>
<dbReference type="OrthoDB" id="6236007at2759"/>